<keyword evidence="2" id="KW-1185">Reference proteome</keyword>
<accession>A0A074VEC3</accession>
<dbReference type="GeneID" id="63916675"/>
<dbReference type="HOGENOM" id="CLU_108555_0_0_1"/>
<proteinExistence type="predicted"/>
<dbReference type="AlphaFoldDB" id="A0A074VEC3"/>
<name>A0A074VEC3_AURM1</name>
<dbReference type="RefSeq" id="XP_040876088.1">
    <property type="nucleotide sequence ID" value="XM_041023302.1"/>
</dbReference>
<sequence length="169" mass="18676">MAIENVLIGGDGGITAVCCTSDLTLQAINNFLEQVKRQDDKERLPHTLTLILDLEMTYSGATAELRGEDPSTVIRGPFFEMEYARIQEVLKEMIEHTGSDRLESDWFLVLDERSEDTQSAVMVNVGDLGVRSLRVDYPVSARYLAAAAMANPPLDELAETVDKGGILRD</sequence>
<gene>
    <name evidence="1" type="ORF">M437DRAFT_57934</name>
</gene>
<protein>
    <submittedName>
        <fullName evidence="1">Uncharacterized protein</fullName>
    </submittedName>
</protein>
<dbReference type="Proteomes" id="UP000030672">
    <property type="component" value="Unassembled WGS sequence"/>
</dbReference>
<evidence type="ECO:0000313" key="2">
    <source>
        <dbReference type="Proteomes" id="UP000030672"/>
    </source>
</evidence>
<dbReference type="EMBL" id="KL584850">
    <property type="protein sequence ID" value="KEQ59065.1"/>
    <property type="molecule type" value="Genomic_DNA"/>
</dbReference>
<evidence type="ECO:0000313" key="1">
    <source>
        <dbReference type="EMBL" id="KEQ59065.1"/>
    </source>
</evidence>
<reference evidence="1 2" key="1">
    <citation type="journal article" date="2014" name="BMC Genomics">
        <title>Genome sequencing of four Aureobasidium pullulans varieties: biotechnological potential, stress tolerance, and description of new species.</title>
        <authorList>
            <person name="Gostin Ar C."/>
            <person name="Ohm R.A."/>
            <person name="Kogej T."/>
            <person name="Sonjak S."/>
            <person name="Turk M."/>
            <person name="Zajc J."/>
            <person name="Zalar P."/>
            <person name="Grube M."/>
            <person name="Sun H."/>
            <person name="Han J."/>
            <person name="Sharma A."/>
            <person name="Chiniquy J."/>
            <person name="Ngan C.Y."/>
            <person name="Lipzen A."/>
            <person name="Barry K."/>
            <person name="Grigoriev I.V."/>
            <person name="Gunde-Cimerman N."/>
        </authorList>
    </citation>
    <scope>NUCLEOTIDE SEQUENCE [LARGE SCALE GENOMIC DNA]</scope>
    <source>
        <strain evidence="1 2">CBS 110374</strain>
    </source>
</reference>
<organism evidence="1 2">
    <name type="scientific">Aureobasidium melanogenum (strain CBS 110374)</name>
    <name type="common">Aureobasidium pullulans var. melanogenum</name>
    <dbReference type="NCBI Taxonomy" id="1043003"/>
    <lineage>
        <taxon>Eukaryota</taxon>
        <taxon>Fungi</taxon>
        <taxon>Dikarya</taxon>
        <taxon>Ascomycota</taxon>
        <taxon>Pezizomycotina</taxon>
        <taxon>Dothideomycetes</taxon>
        <taxon>Dothideomycetidae</taxon>
        <taxon>Dothideales</taxon>
        <taxon>Saccotheciaceae</taxon>
        <taxon>Aureobasidium</taxon>
    </lineage>
</organism>